<feature type="signal peptide" evidence="2">
    <location>
        <begin position="1"/>
        <end position="25"/>
    </location>
</feature>
<gene>
    <name evidence="3" type="ORF">LHEH8_04060</name>
</gene>
<dbReference type="EMBL" id="BLYO01000091">
    <property type="protein sequence ID" value="GFO98650.1"/>
    <property type="molecule type" value="Genomic_DNA"/>
</dbReference>
<evidence type="ECO:0000256" key="2">
    <source>
        <dbReference type="SAM" id="SignalP"/>
    </source>
</evidence>
<comment type="caution">
    <text evidence="3">The sequence shown here is derived from an EMBL/GenBank/DDBJ whole genome shotgun (WGS) entry which is preliminary data.</text>
</comment>
<dbReference type="AlphaFoldDB" id="A0A8H9F7P6"/>
<reference evidence="3" key="1">
    <citation type="submission" date="2020-07" db="EMBL/GenBank/DDBJ databases">
        <title>Draft genome sequence of Lactobacillus helveticus strain H-8.</title>
        <authorList>
            <person name="Endo A."/>
            <person name="Maeno S."/>
            <person name="Kido Y."/>
        </authorList>
    </citation>
    <scope>NUCLEOTIDE SEQUENCE</scope>
    <source>
        <strain evidence="3">H-8</strain>
    </source>
</reference>
<evidence type="ECO:0000313" key="3">
    <source>
        <dbReference type="EMBL" id="GFO98650.1"/>
    </source>
</evidence>
<feature type="chain" id="PRO_5038929591" evidence="2">
    <location>
        <begin position="26"/>
        <end position="87"/>
    </location>
</feature>
<feature type="compositionally biased region" description="Basic and acidic residues" evidence="1">
    <location>
        <begin position="75"/>
        <end position="87"/>
    </location>
</feature>
<sequence length="87" mass="9318">MKNNKKLILAGLLLAGSLLTINGQASTVQGKSYGKAVTKIAGNGNYAIYHNVSSKSPSGKFTSTKYFKHGQIQSKESRSTKKGEDHC</sequence>
<organism evidence="3 4">
    <name type="scientific">Lactobacillus helveticus</name>
    <name type="common">Lactobacillus suntoryeus</name>
    <dbReference type="NCBI Taxonomy" id="1587"/>
    <lineage>
        <taxon>Bacteria</taxon>
        <taxon>Bacillati</taxon>
        <taxon>Bacillota</taxon>
        <taxon>Bacilli</taxon>
        <taxon>Lactobacillales</taxon>
        <taxon>Lactobacillaceae</taxon>
        <taxon>Lactobacillus</taxon>
    </lineage>
</organism>
<protein>
    <submittedName>
        <fullName evidence="3">Uncharacterized protein</fullName>
    </submittedName>
</protein>
<evidence type="ECO:0000256" key="1">
    <source>
        <dbReference type="SAM" id="MobiDB-lite"/>
    </source>
</evidence>
<dbReference type="Proteomes" id="UP000618094">
    <property type="component" value="Unassembled WGS sequence"/>
</dbReference>
<proteinExistence type="predicted"/>
<feature type="region of interest" description="Disordered" evidence="1">
    <location>
        <begin position="65"/>
        <end position="87"/>
    </location>
</feature>
<name>A0A8H9F7P6_LACHE</name>
<accession>A0A8H9F7P6</accession>
<keyword evidence="2" id="KW-0732">Signal</keyword>
<evidence type="ECO:0000313" key="4">
    <source>
        <dbReference type="Proteomes" id="UP000618094"/>
    </source>
</evidence>